<dbReference type="InterPro" id="IPR000866">
    <property type="entry name" value="AhpC/TSA"/>
</dbReference>
<dbReference type="PROSITE" id="PS51352">
    <property type="entry name" value="THIOREDOXIN_2"/>
    <property type="match status" value="1"/>
</dbReference>
<dbReference type="RefSeq" id="WP_345374215.1">
    <property type="nucleotide sequence ID" value="NZ_BAABJX010000057.1"/>
</dbReference>
<accession>A0ABP9DLL3</accession>
<dbReference type="InterPro" id="IPR050553">
    <property type="entry name" value="Thioredoxin_ResA/DsbE_sf"/>
</dbReference>
<comment type="subcellular location">
    <subcellularLocation>
        <location evidence="1">Cell envelope</location>
    </subcellularLocation>
</comment>
<dbReference type="Pfam" id="PF14289">
    <property type="entry name" value="DUF4369"/>
    <property type="match status" value="1"/>
</dbReference>
<gene>
    <name evidence="7" type="ORF">GCM10023331_35250</name>
</gene>
<sequence length="364" mass="40841">MKKLLIILLSIGLFSACKEAKKEAKDVQFPIEITLKGTTTTPEENNTISIMIPESGEEIANFEVGKDGKFSQKITVPSPNLYRVNVFNQKGAIIILDHENATISYQPEQDYYTVGGSDQNKILAEYLDIYYEKQQERNELEEEMQTNQDEMAVRQKIDAYLNKAQTDLMAFARKYPSSLTNLIILEQIGMGENVELADSIQTALADAYPNHSGIQELGKHIEGLKATAIGSTVPDITLPNPDGKELKLSDLRGKVVMIDFWASWCQPCRLENPNVVEAYKQYNDKGFEVFSVSLDQNEDKWKEAIKEDNLLWNNHVIDLENIAGSAYNVMTIPSTFLIDAEGKIIAKNLRGPALEEKLAEVLGE</sequence>
<dbReference type="Proteomes" id="UP001500298">
    <property type="component" value="Unassembled WGS sequence"/>
</dbReference>
<dbReference type="Pfam" id="PF00578">
    <property type="entry name" value="AhpC-TSA"/>
    <property type="match status" value="1"/>
</dbReference>
<dbReference type="EMBL" id="BAABJX010000057">
    <property type="protein sequence ID" value="GAA4847487.1"/>
    <property type="molecule type" value="Genomic_DNA"/>
</dbReference>
<evidence type="ECO:0000313" key="8">
    <source>
        <dbReference type="Proteomes" id="UP001500298"/>
    </source>
</evidence>
<keyword evidence="3" id="KW-1015">Disulfide bond</keyword>
<dbReference type="InterPro" id="IPR013766">
    <property type="entry name" value="Thioredoxin_domain"/>
</dbReference>
<dbReference type="SUPFAM" id="SSF52833">
    <property type="entry name" value="Thioredoxin-like"/>
    <property type="match status" value="1"/>
</dbReference>
<keyword evidence="2" id="KW-0201">Cytochrome c-type biogenesis</keyword>
<proteinExistence type="predicted"/>
<dbReference type="InterPro" id="IPR025380">
    <property type="entry name" value="DUF4369"/>
</dbReference>
<keyword evidence="5" id="KW-0175">Coiled coil</keyword>
<organism evidence="7 8">
    <name type="scientific">Algivirga pacifica</name>
    <dbReference type="NCBI Taxonomy" id="1162670"/>
    <lineage>
        <taxon>Bacteria</taxon>
        <taxon>Pseudomonadati</taxon>
        <taxon>Bacteroidota</taxon>
        <taxon>Cytophagia</taxon>
        <taxon>Cytophagales</taxon>
        <taxon>Flammeovirgaceae</taxon>
        <taxon>Algivirga</taxon>
    </lineage>
</organism>
<dbReference type="PANTHER" id="PTHR42852">
    <property type="entry name" value="THIOL:DISULFIDE INTERCHANGE PROTEIN DSBE"/>
    <property type="match status" value="1"/>
</dbReference>
<reference evidence="8" key="1">
    <citation type="journal article" date="2019" name="Int. J. Syst. Evol. Microbiol.">
        <title>The Global Catalogue of Microorganisms (GCM) 10K type strain sequencing project: providing services to taxonomists for standard genome sequencing and annotation.</title>
        <authorList>
            <consortium name="The Broad Institute Genomics Platform"/>
            <consortium name="The Broad Institute Genome Sequencing Center for Infectious Disease"/>
            <person name="Wu L."/>
            <person name="Ma J."/>
        </authorList>
    </citation>
    <scope>NUCLEOTIDE SEQUENCE [LARGE SCALE GENOMIC DNA]</scope>
    <source>
        <strain evidence="8">JCM 18326</strain>
    </source>
</reference>
<feature type="domain" description="Thioredoxin" evidence="6">
    <location>
        <begin position="227"/>
        <end position="364"/>
    </location>
</feature>
<evidence type="ECO:0000256" key="3">
    <source>
        <dbReference type="ARBA" id="ARBA00023157"/>
    </source>
</evidence>
<feature type="coiled-coil region" evidence="5">
    <location>
        <begin position="123"/>
        <end position="150"/>
    </location>
</feature>
<evidence type="ECO:0000313" key="7">
    <source>
        <dbReference type="EMBL" id="GAA4847487.1"/>
    </source>
</evidence>
<evidence type="ECO:0000256" key="4">
    <source>
        <dbReference type="ARBA" id="ARBA00023284"/>
    </source>
</evidence>
<name>A0ABP9DLL3_9BACT</name>
<evidence type="ECO:0000256" key="1">
    <source>
        <dbReference type="ARBA" id="ARBA00004196"/>
    </source>
</evidence>
<evidence type="ECO:0000259" key="6">
    <source>
        <dbReference type="PROSITE" id="PS51352"/>
    </source>
</evidence>
<evidence type="ECO:0000256" key="5">
    <source>
        <dbReference type="SAM" id="Coils"/>
    </source>
</evidence>
<dbReference type="PROSITE" id="PS51257">
    <property type="entry name" value="PROKAR_LIPOPROTEIN"/>
    <property type="match status" value="1"/>
</dbReference>
<dbReference type="CDD" id="cd02966">
    <property type="entry name" value="TlpA_like_family"/>
    <property type="match status" value="1"/>
</dbReference>
<comment type="caution">
    <text evidence="7">The sequence shown here is derived from an EMBL/GenBank/DDBJ whole genome shotgun (WGS) entry which is preliminary data.</text>
</comment>
<keyword evidence="4" id="KW-0676">Redox-active center</keyword>
<dbReference type="PANTHER" id="PTHR42852:SF6">
    <property type="entry name" value="THIOL:DISULFIDE INTERCHANGE PROTEIN DSBE"/>
    <property type="match status" value="1"/>
</dbReference>
<protein>
    <submittedName>
        <fullName evidence="7">TlpA disulfide reductase family protein</fullName>
    </submittedName>
</protein>
<evidence type="ECO:0000256" key="2">
    <source>
        <dbReference type="ARBA" id="ARBA00022748"/>
    </source>
</evidence>
<dbReference type="InterPro" id="IPR036249">
    <property type="entry name" value="Thioredoxin-like_sf"/>
</dbReference>
<dbReference type="Gene3D" id="3.40.30.10">
    <property type="entry name" value="Glutaredoxin"/>
    <property type="match status" value="1"/>
</dbReference>
<keyword evidence="8" id="KW-1185">Reference proteome</keyword>